<name>A0A9W8J9V9_9AGAR</name>
<feature type="compositionally biased region" description="Basic and acidic residues" evidence="1">
    <location>
        <begin position="565"/>
        <end position="584"/>
    </location>
</feature>
<accession>A0A9W8J9V9</accession>
<feature type="compositionally biased region" description="Basic and acidic residues" evidence="1">
    <location>
        <begin position="395"/>
        <end position="418"/>
    </location>
</feature>
<organism evidence="2 3">
    <name type="scientific">Candolleomyces eurysporus</name>
    <dbReference type="NCBI Taxonomy" id="2828524"/>
    <lineage>
        <taxon>Eukaryota</taxon>
        <taxon>Fungi</taxon>
        <taxon>Dikarya</taxon>
        <taxon>Basidiomycota</taxon>
        <taxon>Agaricomycotina</taxon>
        <taxon>Agaricomycetes</taxon>
        <taxon>Agaricomycetidae</taxon>
        <taxon>Agaricales</taxon>
        <taxon>Agaricineae</taxon>
        <taxon>Psathyrellaceae</taxon>
        <taxon>Candolleomyces</taxon>
    </lineage>
</organism>
<dbReference type="AlphaFoldDB" id="A0A9W8J9V9"/>
<feature type="region of interest" description="Disordered" evidence="1">
    <location>
        <begin position="120"/>
        <end position="244"/>
    </location>
</feature>
<sequence>MHKQESEEQRWLREKEERLWREEEEMNRKEEAELAKREEEEREKWRRREREQREEEETRRKEERERKKAERERTLIDQELARRLQEEEERQRAVEERENVEQIRKAREDNQWWDRLRREQEEARRRDEEREKRRLQGGGQQAEFIRLQEENKRRGVRMQQDSGGFDSANTWTGSTSSSFPVNTGSSPSSGLTRSHPVQAPQTWTPVASNRSWGTSGSMNLPRPAATGLNQPMGSTFSHTSSLRGGMSASTWAAEHARQQRGKTRQDEEFLARHQTTRTGATLTKEEMAKLFERDEKMWLGLSSKHTLRWTDFPWPVTWMPSTPEDITALAIESYILSPFYPDKSRSEKDRIKSYLRRWQWQLDRSLNKVLEDEKEKVRKGAEFVMRSLDDLFEEKKRKEETQQAEPKRLEEEIEKRASGEAIPAETFKQSLEKEKKGQKKRIVKEEKEREEREREQEGEWLEREGEQLDQGRQQLERERKEKMLAQGREREREEEKRLEPERQPEKERARERLERERGRVWQLQREREEREAREREDEVAPRTEDAHPSRKAIIQPLETPEAQLEGEKAQHQFEEASKSDEGRQDRQMNIRLAQEEYVRTALELEGNKNHEEAPLQVECEERDGEMQAVPAPELVKKWKASLKSRIDQEIGILIQLNTQWFEENLSKVKEDNQPHLKTELENITHSLDLLRKLSLDMFSGDVAELVILVERESTEEGKVVKIDAAGDDRGEFEASAASRAQVPGPKEEPQAIEPGRREEEAPEIEPGKDAEEPAKEDKSNDATAATQLEKLKDAFTPRRQGRGQGPGMSSLANAHHFVIHHATFINSEVAHFSTPTHAANAQTPAVHPNSTVSSQQQCLSHILEVLRNSGLLQ</sequence>
<protein>
    <submittedName>
        <fullName evidence="2">Uncharacterized protein</fullName>
    </submittedName>
</protein>
<evidence type="ECO:0000313" key="2">
    <source>
        <dbReference type="EMBL" id="KAJ2930825.1"/>
    </source>
</evidence>
<feature type="compositionally biased region" description="Basic and acidic residues" evidence="1">
    <location>
        <begin position="443"/>
        <end position="466"/>
    </location>
</feature>
<dbReference type="Proteomes" id="UP001140091">
    <property type="component" value="Unassembled WGS sequence"/>
</dbReference>
<feature type="compositionally biased region" description="Polar residues" evidence="1">
    <location>
        <begin position="227"/>
        <end position="244"/>
    </location>
</feature>
<feature type="region of interest" description="Disordered" evidence="1">
    <location>
        <begin position="731"/>
        <end position="809"/>
    </location>
</feature>
<feature type="region of interest" description="Disordered" evidence="1">
    <location>
        <begin position="395"/>
        <end position="584"/>
    </location>
</feature>
<gene>
    <name evidence="2" type="ORF">H1R20_g6292</name>
</gene>
<feature type="compositionally biased region" description="Basic and acidic residues" evidence="1">
    <location>
        <begin position="474"/>
        <end position="548"/>
    </location>
</feature>
<feature type="region of interest" description="Disordered" evidence="1">
    <location>
        <begin position="22"/>
        <end position="102"/>
    </location>
</feature>
<dbReference type="OrthoDB" id="412109at2759"/>
<proteinExistence type="predicted"/>
<evidence type="ECO:0000313" key="3">
    <source>
        <dbReference type="Proteomes" id="UP001140091"/>
    </source>
</evidence>
<feature type="compositionally biased region" description="Basic and acidic residues" evidence="1">
    <location>
        <begin position="745"/>
        <end position="780"/>
    </location>
</feature>
<comment type="caution">
    <text evidence="2">The sequence shown here is derived from an EMBL/GenBank/DDBJ whole genome shotgun (WGS) entry which is preliminary data.</text>
</comment>
<feature type="compositionally biased region" description="Basic and acidic residues" evidence="1">
    <location>
        <begin position="120"/>
        <end position="134"/>
    </location>
</feature>
<feature type="compositionally biased region" description="Polar residues" evidence="1">
    <location>
        <begin position="159"/>
        <end position="192"/>
    </location>
</feature>
<feature type="compositionally biased region" description="Polar residues" evidence="1">
    <location>
        <begin position="199"/>
        <end position="218"/>
    </location>
</feature>
<feature type="non-terminal residue" evidence="2">
    <location>
        <position position="1"/>
    </location>
</feature>
<dbReference type="EMBL" id="JANBPK010000819">
    <property type="protein sequence ID" value="KAJ2930825.1"/>
    <property type="molecule type" value="Genomic_DNA"/>
</dbReference>
<keyword evidence="3" id="KW-1185">Reference proteome</keyword>
<reference evidence="2" key="1">
    <citation type="submission" date="2022-06" db="EMBL/GenBank/DDBJ databases">
        <title>Genome Sequence of Candolleomyces eurysporus.</title>
        <authorList>
            <person name="Buettner E."/>
        </authorList>
    </citation>
    <scope>NUCLEOTIDE SEQUENCE</scope>
    <source>
        <strain evidence="2">VTCC 930004</strain>
    </source>
</reference>
<evidence type="ECO:0000256" key="1">
    <source>
        <dbReference type="SAM" id="MobiDB-lite"/>
    </source>
</evidence>